<dbReference type="EMBL" id="BBNT01000001">
    <property type="protein sequence ID" value="GAL73836.1"/>
    <property type="molecule type" value="Genomic_DNA"/>
</dbReference>
<comment type="similarity">
    <text evidence="1">Belongs to the DprA/Smf family.</text>
</comment>
<dbReference type="Proteomes" id="UP000029647">
    <property type="component" value="Unassembled WGS sequence"/>
</dbReference>
<dbReference type="GO" id="GO:0009294">
    <property type="term" value="P:DNA-mediated transformation"/>
    <property type="evidence" value="ECO:0007669"/>
    <property type="project" value="InterPro"/>
</dbReference>
<protein>
    <submittedName>
        <fullName evidence="3">Rossmann fold nucleotide-binding protein Smf possibly</fullName>
    </submittedName>
</protein>
<evidence type="ECO:0000256" key="1">
    <source>
        <dbReference type="ARBA" id="ARBA00006525"/>
    </source>
</evidence>
<dbReference type="SUPFAM" id="SSF47781">
    <property type="entry name" value="RuvA domain 2-like"/>
    <property type="match status" value="1"/>
</dbReference>
<dbReference type="NCBIfam" id="TIGR00732">
    <property type="entry name" value="dprA"/>
    <property type="match status" value="1"/>
</dbReference>
<evidence type="ECO:0000313" key="4">
    <source>
        <dbReference type="Proteomes" id="UP000029647"/>
    </source>
</evidence>
<feature type="domain" description="Smf/DprA SLOG" evidence="2">
    <location>
        <begin position="83"/>
        <end position="286"/>
    </location>
</feature>
<dbReference type="InterPro" id="IPR010994">
    <property type="entry name" value="RuvA_2-like"/>
</dbReference>
<comment type="caution">
    <text evidence="3">The sequence shown here is derived from an EMBL/GenBank/DDBJ whole genome shotgun (WGS) entry which is preliminary data.</text>
</comment>
<dbReference type="InterPro" id="IPR057666">
    <property type="entry name" value="DrpA_SLOG"/>
</dbReference>
<name>A0A090WA51_NONUL</name>
<evidence type="ECO:0000259" key="2">
    <source>
        <dbReference type="Pfam" id="PF02481"/>
    </source>
</evidence>
<dbReference type="SUPFAM" id="SSF102405">
    <property type="entry name" value="MCP/YpsA-like"/>
    <property type="match status" value="1"/>
</dbReference>
<proteinExistence type="inferred from homology"/>
<reference evidence="3 4" key="1">
    <citation type="journal article" date="2014" name="Genome Announc.">
        <title>Draft Genome Sequences of Marine Flavobacterium Nonlabens Strains NR17, NR24, NR27, NR32, NR33, and Ara13.</title>
        <authorList>
            <person name="Nakanishi M."/>
            <person name="Meirelles P."/>
            <person name="Suzuki R."/>
            <person name="Takatani N."/>
            <person name="Mino S."/>
            <person name="Suda W."/>
            <person name="Oshima K."/>
            <person name="Hattori M."/>
            <person name="Ohkuma M."/>
            <person name="Hosokawa M."/>
            <person name="Miyashita K."/>
            <person name="Thompson F.L."/>
            <person name="Niwa A."/>
            <person name="Sawabe T."/>
            <person name="Sawabe T."/>
        </authorList>
    </citation>
    <scope>NUCLEOTIDE SEQUENCE [LARGE SCALE GENOMIC DNA]</scope>
    <source>
        <strain evidence="4">JCM19275</strain>
    </source>
</reference>
<dbReference type="Gene3D" id="3.40.50.450">
    <property type="match status" value="1"/>
</dbReference>
<dbReference type="PANTHER" id="PTHR43022">
    <property type="entry name" value="PROTEIN SMF"/>
    <property type="match status" value="1"/>
</dbReference>
<dbReference type="Pfam" id="PF02481">
    <property type="entry name" value="DNA_processg_A"/>
    <property type="match status" value="1"/>
</dbReference>
<accession>A0A090WA51</accession>
<organism evidence="3 4">
    <name type="scientific">Nonlabens ulvanivorans</name>
    <name type="common">Persicivirga ulvanivorans</name>
    <dbReference type="NCBI Taxonomy" id="906888"/>
    <lineage>
        <taxon>Bacteria</taxon>
        <taxon>Pseudomonadati</taxon>
        <taxon>Bacteroidota</taxon>
        <taxon>Flavobacteriia</taxon>
        <taxon>Flavobacteriales</taxon>
        <taxon>Flavobacteriaceae</taxon>
        <taxon>Nonlabens</taxon>
    </lineage>
</organism>
<dbReference type="AlphaFoldDB" id="A0A090WA51"/>
<sequence length="391" mass="44088">MDHQELRSILALKKAPLIGDIMAKKLIRTFGSATAVFEQSMREIAAIEGIGDKKAQFIKATDLFTKADKELEYVHKEEITTRIYYEDNYPERLQYCVDGPIVYFEKGNIDWNNPYTLSIVGTRQITSTGAAFLEKFIEEIAPLKPLIISGYAYGVDILAHQLAIKYGLQTVAVVAHGLNQTYPRNHEAYNEQMMANGGFVTDFWHTATFDRKNFLGRNRIIAGLSEATVVIESAAKGGSLVTADLAAGYNREVFAVPGRVNDKYSIGCNELIKQSKAHLLTKAADIPYILGWKERNTGVQKQLFVELNEDEKLIYRYLKENEKELLDIIAININKPVHQVASLLMSMELKGVIKPLPGEDVYAGVDLNPSQRKHHIYWENMRSSTIRTIIL</sequence>
<evidence type="ECO:0000313" key="3">
    <source>
        <dbReference type="EMBL" id="GAL73836.1"/>
    </source>
</evidence>
<dbReference type="PANTHER" id="PTHR43022:SF1">
    <property type="entry name" value="PROTEIN SMF"/>
    <property type="match status" value="1"/>
</dbReference>
<gene>
    <name evidence="3" type="ORF">JCM19275_2683</name>
</gene>
<dbReference type="InterPro" id="IPR003488">
    <property type="entry name" value="DprA"/>
</dbReference>